<dbReference type="SUPFAM" id="SSF53720">
    <property type="entry name" value="ALDH-like"/>
    <property type="match status" value="1"/>
</dbReference>
<dbReference type="InterPro" id="IPR016163">
    <property type="entry name" value="Ald_DH_C"/>
</dbReference>
<protein>
    <submittedName>
        <fullName evidence="4">Unannotated protein</fullName>
    </submittedName>
</protein>
<evidence type="ECO:0000313" key="6">
    <source>
        <dbReference type="EMBL" id="CAB4655250.1"/>
    </source>
</evidence>
<dbReference type="InterPro" id="IPR016160">
    <property type="entry name" value="Ald_DH_CS_CYS"/>
</dbReference>
<feature type="domain" description="Aldehyde dehydrogenase" evidence="2">
    <location>
        <begin position="27"/>
        <end position="490"/>
    </location>
</feature>
<dbReference type="EMBL" id="CAEZWK010000009">
    <property type="protein sequence ID" value="CAB4650973.1"/>
    <property type="molecule type" value="Genomic_DNA"/>
</dbReference>
<dbReference type="EMBL" id="CAEZWF010000024">
    <property type="protein sequence ID" value="CAB4655250.1"/>
    <property type="molecule type" value="Genomic_DNA"/>
</dbReference>
<dbReference type="Gene3D" id="3.40.605.10">
    <property type="entry name" value="Aldehyde Dehydrogenase, Chain A, domain 1"/>
    <property type="match status" value="1"/>
</dbReference>
<evidence type="ECO:0000313" key="5">
    <source>
        <dbReference type="EMBL" id="CAB4650973.1"/>
    </source>
</evidence>
<proteinExistence type="predicted"/>
<dbReference type="Gene3D" id="3.40.309.10">
    <property type="entry name" value="Aldehyde Dehydrogenase, Chain A, domain 2"/>
    <property type="match status" value="1"/>
</dbReference>
<accession>A0A6J6K6N5</accession>
<evidence type="ECO:0000256" key="1">
    <source>
        <dbReference type="ARBA" id="ARBA00023002"/>
    </source>
</evidence>
<gene>
    <name evidence="3" type="ORF">UFOPK2046_00129</name>
    <name evidence="4" type="ORF">UFOPK2157_00882</name>
    <name evidence="6" type="ORF">UFOPK2228_00844</name>
    <name evidence="5" type="ORF">UFOPK2245_00561</name>
</gene>
<evidence type="ECO:0000259" key="2">
    <source>
        <dbReference type="Pfam" id="PF00171"/>
    </source>
</evidence>
<reference evidence="4" key="1">
    <citation type="submission" date="2020-05" db="EMBL/GenBank/DDBJ databases">
        <authorList>
            <person name="Chiriac C."/>
            <person name="Salcher M."/>
            <person name="Ghai R."/>
            <person name="Kavagutti S V."/>
        </authorList>
    </citation>
    <scope>NUCLEOTIDE SEQUENCE</scope>
</reference>
<dbReference type="EMBL" id="CAEZVP010000010">
    <property type="protein sequence ID" value="CAB4626677.1"/>
    <property type="molecule type" value="Genomic_DNA"/>
</dbReference>
<dbReference type="PANTHER" id="PTHR11699">
    <property type="entry name" value="ALDEHYDE DEHYDROGENASE-RELATED"/>
    <property type="match status" value="1"/>
</dbReference>
<name>A0A6J6K6N5_9ZZZZ</name>
<dbReference type="AlphaFoldDB" id="A0A6J6K6N5"/>
<evidence type="ECO:0000313" key="4">
    <source>
        <dbReference type="EMBL" id="CAB4644154.1"/>
    </source>
</evidence>
<organism evidence="4">
    <name type="scientific">freshwater metagenome</name>
    <dbReference type="NCBI Taxonomy" id="449393"/>
    <lineage>
        <taxon>unclassified sequences</taxon>
        <taxon>metagenomes</taxon>
        <taxon>ecological metagenomes</taxon>
    </lineage>
</organism>
<dbReference type="PROSITE" id="PS00070">
    <property type="entry name" value="ALDEHYDE_DEHYDR_CYS"/>
    <property type="match status" value="1"/>
</dbReference>
<dbReference type="InterPro" id="IPR016162">
    <property type="entry name" value="Ald_DH_N"/>
</dbReference>
<dbReference type="Pfam" id="PF00171">
    <property type="entry name" value="Aldedh"/>
    <property type="match status" value="1"/>
</dbReference>
<evidence type="ECO:0000313" key="3">
    <source>
        <dbReference type="EMBL" id="CAB4626677.1"/>
    </source>
</evidence>
<sequence length="496" mass="53369">MSMNKTAWEKRASELKPESRMYINGKFVDAASGRTFDDISPRDQRVIAKVAAGDTEDVDRAVKAALKTFELGVWSQMNPRDKKAIMLKWADLIREHQEELALLETLDVGKPISDSMNVDVMGAARSVQWYGEAIDKTYDEIAPAPRNALAMITREPLGVVAAVVPWNYPMIITSWKVAPALAMGNSVVLKPAEQSSLSALLLARLATEAGVPDGVFNVVTGLGPEAGQALARHNDVAKLAFTGSGPTGRKMLQYAAESNMKQVALELGGKSPQVVLDDVKDLDACASSIGWGIYYNAGQTCNAGSRIIVQGEKLKEELYGKLLEFLKTFSVGDCLDPSTLMGPIVSTAQRDRVNSYLDMVGNNGERFIFGGEKATGASNLIQPTLIDGVKHDSTLSQEEIFGPVLVSIDATDDADALAKANGTSYGLAASVWSGNVARAHNFARKLRAGTVWVNTFDMSDVITPFGGFKGSGSGRDKSLHALDNYSALKTTWVDLN</sequence>
<dbReference type="GO" id="GO:0016620">
    <property type="term" value="F:oxidoreductase activity, acting on the aldehyde or oxo group of donors, NAD or NADP as acceptor"/>
    <property type="evidence" value="ECO:0007669"/>
    <property type="project" value="InterPro"/>
</dbReference>
<dbReference type="InterPro" id="IPR016161">
    <property type="entry name" value="Ald_DH/histidinol_DH"/>
</dbReference>
<dbReference type="InterPro" id="IPR029510">
    <property type="entry name" value="Ald_DH_CS_GLU"/>
</dbReference>
<dbReference type="EMBL" id="CAEZVW010000040">
    <property type="protein sequence ID" value="CAB4644154.1"/>
    <property type="molecule type" value="Genomic_DNA"/>
</dbReference>
<dbReference type="FunFam" id="3.40.605.10:FF:000001">
    <property type="entry name" value="Aldehyde dehydrogenase 1"/>
    <property type="match status" value="1"/>
</dbReference>
<keyword evidence="1" id="KW-0560">Oxidoreductase</keyword>
<dbReference type="PROSITE" id="PS00687">
    <property type="entry name" value="ALDEHYDE_DEHYDR_GLU"/>
    <property type="match status" value="1"/>
</dbReference>
<dbReference type="InterPro" id="IPR015590">
    <property type="entry name" value="Aldehyde_DH_dom"/>
</dbReference>